<dbReference type="InterPro" id="IPR006603">
    <property type="entry name" value="PQ-loop_rpt"/>
</dbReference>
<keyword evidence="4 6" id="KW-0472">Membrane</keyword>
<evidence type="ECO:0000256" key="2">
    <source>
        <dbReference type="ARBA" id="ARBA00022692"/>
    </source>
</evidence>
<evidence type="ECO:0000256" key="3">
    <source>
        <dbReference type="ARBA" id="ARBA00022989"/>
    </source>
</evidence>
<dbReference type="EMBL" id="JAEPRD010000009">
    <property type="protein sequence ID" value="KAG2211287.1"/>
    <property type="molecule type" value="Genomic_DNA"/>
</dbReference>
<dbReference type="Gene3D" id="1.20.1280.290">
    <property type="match status" value="1"/>
</dbReference>
<dbReference type="Proteomes" id="UP000603453">
    <property type="component" value="Unassembled WGS sequence"/>
</dbReference>
<dbReference type="InterPro" id="IPR051415">
    <property type="entry name" value="LAAT-1"/>
</dbReference>
<dbReference type="PANTHER" id="PTHR16201:SF37">
    <property type="entry name" value="PQ-LOOP REPEAT-CONTAINING PROTEIN"/>
    <property type="match status" value="1"/>
</dbReference>
<gene>
    <name evidence="7" type="ORF">INT47_006407</name>
</gene>
<proteinExistence type="predicted"/>
<organism evidence="7 8">
    <name type="scientific">Mucor saturninus</name>
    <dbReference type="NCBI Taxonomy" id="64648"/>
    <lineage>
        <taxon>Eukaryota</taxon>
        <taxon>Fungi</taxon>
        <taxon>Fungi incertae sedis</taxon>
        <taxon>Mucoromycota</taxon>
        <taxon>Mucoromycotina</taxon>
        <taxon>Mucoromycetes</taxon>
        <taxon>Mucorales</taxon>
        <taxon>Mucorineae</taxon>
        <taxon>Mucoraceae</taxon>
        <taxon>Mucor</taxon>
    </lineage>
</organism>
<comment type="subcellular location">
    <subcellularLocation>
        <location evidence="1">Membrane</location>
        <topology evidence="1">Multi-pass membrane protein</topology>
    </subcellularLocation>
</comment>
<dbReference type="GO" id="GO:0016020">
    <property type="term" value="C:membrane"/>
    <property type="evidence" value="ECO:0007669"/>
    <property type="project" value="UniProtKB-SubCell"/>
</dbReference>
<feature type="transmembrane region" description="Helical" evidence="6">
    <location>
        <begin position="402"/>
        <end position="423"/>
    </location>
</feature>
<dbReference type="OrthoDB" id="407617at2759"/>
<feature type="transmembrane region" description="Helical" evidence="6">
    <location>
        <begin position="429"/>
        <end position="449"/>
    </location>
</feature>
<accession>A0A8H7RJ92</accession>
<feature type="compositionally biased region" description="Basic and acidic residues" evidence="5">
    <location>
        <begin position="133"/>
        <end position="147"/>
    </location>
</feature>
<dbReference type="Pfam" id="PF04193">
    <property type="entry name" value="PQ-loop"/>
    <property type="match status" value="2"/>
</dbReference>
<evidence type="ECO:0008006" key="9">
    <source>
        <dbReference type="Google" id="ProtNLM"/>
    </source>
</evidence>
<feature type="transmembrane region" description="Helical" evidence="6">
    <location>
        <begin position="368"/>
        <end position="390"/>
    </location>
</feature>
<sequence>MDYRYADQYYYQYQKPLRSIYQSSSTGTMNPQYQQYYQQQDHDWYFPEAPPRRRRNKIDRSVNLHIDGEPMNDLEVIAAKNAAKNQRQSKIVFDDEIDDRLLSPPIATAAVTAPTPPSLSQPSPSLQPQIQPQEEKETLPQGSRDDMSLTDDDDVLSDASRPKKKKRWPFSYLFRPSTLKGSTSTPSPLPPTPVLSPDNGSSTIASEEGEEEKGYWAFKYPTLIPVTPAIWIKFDMINQKLITHHVKTGRLDGLQLTDSHMYNAWKTYRRGTSTGVSVWTMFIWTFAGLFMGVYNIGLNVALALWIQPQLFTFIALICLMQEFRYQHEWSKTKTAAGFVVCCLVIGALEAGFIFAFQRATLVNNEGGIRFFGIIPVIFVLGGFLPQYYEIFRDRRVIGVSRVFLAMDFSGSIFSILALVYSASMDALNLANYVAIAVLDVGIFSLYYIFEWYQAKYNDEHKEEEEEVGDKEIVRQLSYDCEDARNTKSLV</sequence>
<comment type="caution">
    <text evidence="7">The sequence shown here is derived from an EMBL/GenBank/DDBJ whole genome shotgun (WGS) entry which is preliminary data.</text>
</comment>
<evidence type="ECO:0000256" key="4">
    <source>
        <dbReference type="ARBA" id="ARBA00023136"/>
    </source>
</evidence>
<dbReference type="PANTHER" id="PTHR16201">
    <property type="entry name" value="SEVEN TRANSMEMBRANE PROTEIN 1-RELATED"/>
    <property type="match status" value="1"/>
</dbReference>
<feature type="transmembrane region" description="Helical" evidence="6">
    <location>
        <begin position="335"/>
        <end position="356"/>
    </location>
</feature>
<dbReference type="AlphaFoldDB" id="A0A8H7RJ92"/>
<feature type="region of interest" description="Disordered" evidence="5">
    <location>
        <begin position="179"/>
        <end position="207"/>
    </location>
</feature>
<keyword evidence="3 6" id="KW-1133">Transmembrane helix</keyword>
<feature type="region of interest" description="Disordered" evidence="5">
    <location>
        <begin position="110"/>
        <end position="162"/>
    </location>
</feature>
<dbReference type="SMART" id="SM00679">
    <property type="entry name" value="CTNS"/>
    <property type="match status" value="2"/>
</dbReference>
<feature type="transmembrane region" description="Helical" evidence="6">
    <location>
        <begin position="302"/>
        <end position="323"/>
    </location>
</feature>
<keyword evidence="8" id="KW-1185">Reference proteome</keyword>
<name>A0A8H7RJ92_9FUNG</name>
<evidence type="ECO:0000256" key="5">
    <source>
        <dbReference type="SAM" id="MobiDB-lite"/>
    </source>
</evidence>
<evidence type="ECO:0000313" key="7">
    <source>
        <dbReference type="EMBL" id="KAG2211287.1"/>
    </source>
</evidence>
<feature type="transmembrane region" description="Helical" evidence="6">
    <location>
        <begin position="276"/>
        <end position="296"/>
    </location>
</feature>
<evidence type="ECO:0000256" key="1">
    <source>
        <dbReference type="ARBA" id="ARBA00004141"/>
    </source>
</evidence>
<protein>
    <recommendedName>
        <fullName evidence="9">PQ-loop-domain-containing protein</fullName>
    </recommendedName>
</protein>
<feature type="compositionally biased region" description="Low complexity" evidence="5">
    <location>
        <begin position="120"/>
        <end position="132"/>
    </location>
</feature>
<evidence type="ECO:0000313" key="8">
    <source>
        <dbReference type="Proteomes" id="UP000603453"/>
    </source>
</evidence>
<reference evidence="7" key="1">
    <citation type="submission" date="2020-12" db="EMBL/GenBank/DDBJ databases">
        <title>Metabolic potential, ecology and presence of endohyphal bacteria is reflected in genomic diversity of Mucoromycotina.</title>
        <authorList>
            <person name="Muszewska A."/>
            <person name="Okrasinska A."/>
            <person name="Steczkiewicz K."/>
            <person name="Drgas O."/>
            <person name="Orlowska M."/>
            <person name="Perlinska-Lenart U."/>
            <person name="Aleksandrzak-Piekarczyk T."/>
            <person name="Szatraj K."/>
            <person name="Zielenkiewicz U."/>
            <person name="Pilsyk S."/>
            <person name="Malc E."/>
            <person name="Mieczkowski P."/>
            <person name="Kruszewska J.S."/>
            <person name="Biernat P."/>
            <person name="Pawlowska J."/>
        </authorList>
    </citation>
    <scope>NUCLEOTIDE SEQUENCE</scope>
    <source>
        <strain evidence="7">WA0000017839</strain>
    </source>
</reference>
<evidence type="ECO:0000256" key="6">
    <source>
        <dbReference type="SAM" id="Phobius"/>
    </source>
</evidence>
<keyword evidence="2 6" id="KW-0812">Transmembrane</keyword>